<keyword evidence="1" id="KW-0812">Transmembrane</keyword>
<organism evidence="2 3">
    <name type="scientific">Silicimonas algicola</name>
    <dbReference type="NCBI Taxonomy" id="1826607"/>
    <lineage>
        <taxon>Bacteria</taxon>
        <taxon>Pseudomonadati</taxon>
        <taxon>Pseudomonadota</taxon>
        <taxon>Alphaproteobacteria</taxon>
        <taxon>Rhodobacterales</taxon>
        <taxon>Paracoccaceae</taxon>
    </lineage>
</organism>
<proteinExistence type="predicted"/>
<keyword evidence="3" id="KW-1185">Reference proteome</keyword>
<keyword evidence="1" id="KW-0472">Membrane</keyword>
<feature type="transmembrane region" description="Helical" evidence="1">
    <location>
        <begin position="12"/>
        <end position="33"/>
    </location>
</feature>
<feature type="transmembrane region" description="Helical" evidence="1">
    <location>
        <begin position="255"/>
        <end position="273"/>
    </location>
</feature>
<evidence type="ECO:0000313" key="2">
    <source>
        <dbReference type="EMBL" id="PWK55731.1"/>
    </source>
</evidence>
<dbReference type="KEGG" id="salo:EF888_16295"/>
<dbReference type="Proteomes" id="UP000245390">
    <property type="component" value="Unassembled WGS sequence"/>
</dbReference>
<dbReference type="OrthoDB" id="7740537at2"/>
<name>A0A316G474_9RHOB</name>
<feature type="transmembrane region" description="Helical" evidence="1">
    <location>
        <begin position="45"/>
        <end position="65"/>
    </location>
</feature>
<accession>A0A316G474</accession>
<keyword evidence="1" id="KW-1133">Transmembrane helix</keyword>
<dbReference type="EMBL" id="QGGV01000006">
    <property type="protein sequence ID" value="PWK55731.1"/>
    <property type="molecule type" value="Genomic_DNA"/>
</dbReference>
<evidence type="ECO:0000313" key="3">
    <source>
        <dbReference type="Proteomes" id="UP000245390"/>
    </source>
</evidence>
<sequence>MYNILGWIAANQVPCILIGFLLGTFLALIIAWKLSSVTAWRIADLAWVTVGGFSTFFAVLASIFLSNVDDLSRQIDAAKSELFRLNRNTGVFVERWCNSQRFSISLPVITEHLMLVCRDAEILKDESSTHTTLATFIDWFQEQRENKNRSSMQVEKFDGLKPGLEFQEIDWSKAEFGTSKAAYEMMDALELRGLFAFQLPMKDVLQSASVLIDAGLYEEAGYEYVSIRQDFENLKLKFAELQLSWYENEKGRKFLLTRTLALFFLAMVFPLRVGKSYFEISQLRIT</sequence>
<evidence type="ECO:0000256" key="1">
    <source>
        <dbReference type="SAM" id="Phobius"/>
    </source>
</evidence>
<reference evidence="2 3" key="1">
    <citation type="submission" date="2018-05" db="EMBL/GenBank/DDBJ databases">
        <title>Genomic Encyclopedia of Type Strains, Phase IV (KMG-IV): sequencing the most valuable type-strain genomes for metagenomic binning, comparative biology and taxonomic classification.</title>
        <authorList>
            <person name="Goeker M."/>
        </authorList>
    </citation>
    <scope>NUCLEOTIDE SEQUENCE [LARGE SCALE GENOMIC DNA]</scope>
    <source>
        <strain evidence="2 3">DSM 103371</strain>
    </source>
</reference>
<dbReference type="RefSeq" id="WP_126918596.1">
    <property type="nucleotide sequence ID" value="NZ_CP034588.1"/>
</dbReference>
<dbReference type="AlphaFoldDB" id="A0A316G474"/>
<comment type="caution">
    <text evidence="2">The sequence shown here is derived from an EMBL/GenBank/DDBJ whole genome shotgun (WGS) entry which is preliminary data.</text>
</comment>
<protein>
    <submittedName>
        <fullName evidence="2">Uncharacterized protein</fullName>
    </submittedName>
</protein>
<gene>
    <name evidence="2" type="ORF">C8D95_106127</name>
</gene>